<dbReference type="OrthoDB" id="5295945at2"/>
<dbReference type="Pfam" id="PF01467">
    <property type="entry name" value="CTP_transf_like"/>
    <property type="match status" value="1"/>
</dbReference>
<evidence type="ECO:0000313" key="13">
    <source>
        <dbReference type="Proteomes" id="UP000247922"/>
    </source>
</evidence>
<dbReference type="EC" id="2.7.7.18" evidence="10"/>
<comment type="function">
    <text evidence="1 10">Catalyzes the reversible adenylation of nicotinate mononucleotide (NaMN) to nicotinic acid adenine dinucleotide (NaAD).</text>
</comment>
<dbReference type="CDD" id="cd02165">
    <property type="entry name" value="NMNAT"/>
    <property type="match status" value="1"/>
</dbReference>
<evidence type="ECO:0000313" key="12">
    <source>
        <dbReference type="EMBL" id="PXW91600.1"/>
    </source>
</evidence>
<evidence type="ECO:0000256" key="6">
    <source>
        <dbReference type="ARBA" id="ARBA00022741"/>
    </source>
</evidence>
<dbReference type="GO" id="GO:0004515">
    <property type="term" value="F:nicotinate-nucleotide adenylyltransferase activity"/>
    <property type="evidence" value="ECO:0007669"/>
    <property type="project" value="UniProtKB-UniRule"/>
</dbReference>
<evidence type="ECO:0000256" key="5">
    <source>
        <dbReference type="ARBA" id="ARBA00022695"/>
    </source>
</evidence>
<dbReference type="GO" id="GO:0009435">
    <property type="term" value="P:NAD+ biosynthetic process"/>
    <property type="evidence" value="ECO:0007669"/>
    <property type="project" value="UniProtKB-UniRule"/>
</dbReference>
<comment type="catalytic activity">
    <reaction evidence="9 10">
        <text>nicotinate beta-D-ribonucleotide + ATP + H(+) = deamido-NAD(+) + diphosphate</text>
        <dbReference type="Rhea" id="RHEA:22860"/>
        <dbReference type="ChEBI" id="CHEBI:15378"/>
        <dbReference type="ChEBI" id="CHEBI:30616"/>
        <dbReference type="ChEBI" id="CHEBI:33019"/>
        <dbReference type="ChEBI" id="CHEBI:57502"/>
        <dbReference type="ChEBI" id="CHEBI:58437"/>
        <dbReference type="EC" id="2.7.7.18"/>
    </reaction>
</comment>
<sequence>MKRIGILGGTFDPPHIGHLVIADDVYHALNLDEIWFIPSQVPPHKQAARVSAAERLSMIEAAIQDTSYFKVNPIELERSGKSYTIDTIDVLKAMHPDITFYFIIGADMVEYLPHWHQIDQLVKSVQFVGVKRPEYQLQSTYPLIFVESVGIDLSSTIIRERIRDDKPIRYLLPTPVYQRIKERQLYEKT</sequence>
<keyword evidence="3 10" id="KW-0662">Pyridine nucleotide biosynthesis</keyword>
<evidence type="ECO:0000256" key="1">
    <source>
        <dbReference type="ARBA" id="ARBA00002324"/>
    </source>
</evidence>
<dbReference type="InterPro" id="IPR005248">
    <property type="entry name" value="NadD/NMNAT"/>
</dbReference>
<keyword evidence="5 10" id="KW-0548">Nucleotidyltransferase</keyword>
<dbReference type="Proteomes" id="UP000247922">
    <property type="component" value="Unassembled WGS sequence"/>
</dbReference>
<evidence type="ECO:0000256" key="8">
    <source>
        <dbReference type="ARBA" id="ARBA00023027"/>
    </source>
</evidence>
<protein>
    <recommendedName>
        <fullName evidence="10">Probable nicotinate-nucleotide adenylyltransferase</fullName>
        <ecNumber evidence="10">2.7.7.18</ecNumber>
    </recommendedName>
    <alternativeName>
        <fullName evidence="10">Deamido-NAD(+) diphosphorylase</fullName>
    </alternativeName>
    <alternativeName>
        <fullName evidence="10">Deamido-NAD(+) pyrophosphorylase</fullName>
    </alternativeName>
    <alternativeName>
        <fullName evidence="10">Nicotinate mononucleotide adenylyltransferase</fullName>
        <shortName evidence="10">NaMN adenylyltransferase</shortName>
    </alternativeName>
</protein>
<dbReference type="InterPro" id="IPR004821">
    <property type="entry name" value="Cyt_trans-like"/>
</dbReference>
<dbReference type="NCBIfam" id="TIGR00482">
    <property type="entry name" value="nicotinate (nicotinamide) nucleotide adenylyltransferase"/>
    <property type="match status" value="1"/>
</dbReference>
<evidence type="ECO:0000259" key="11">
    <source>
        <dbReference type="Pfam" id="PF01467"/>
    </source>
</evidence>
<evidence type="ECO:0000256" key="10">
    <source>
        <dbReference type="HAMAP-Rule" id="MF_00244"/>
    </source>
</evidence>
<evidence type="ECO:0000256" key="3">
    <source>
        <dbReference type="ARBA" id="ARBA00022642"/>
    </source>
</evidence>
<evidence type="ECO:0000256" key="2">
    <source>
        <dbReference type="ARBA" id="ARBA00005019"/>
    </source>
</evidence>
<dbReference type="Gene3D" id="3.40.50.620">
    <property type="entry name" value="HUPs"/>
    <property type="match status" value="1"/>
</dbReference>
<name>A0A2V3WBT7_9BACI</name>
<keyword evidence="13" id="KW-1185">Reference proteome</keyword>
<dbReference type="InterPro" id="IPR014729">
    <property type="entry name" value="Rossmann-like_a/b/a_fold"/>
</dbReference>
<keyword evidence="4 10" id="KW-0808">Transferase</keyword>
<dbReference type="NCBIfam" id="NF000841">
    <property type="entry name" value="PRK00071.1-4"/>
    <property type="match status" value="1"/>
</dbReference>
<dbReference type="PANTHER" id="PTHR39321">
    <property type="entry name" value="NICOTINATE-NUCLEOTIDE ADENYLYLTRANSFERASE-RELATED"/>
    <property type="match status" value="1"/>
</dbReference>
<proteinExistence type="inferred from homology"/>
<comment type="pathway">
    <text evidence="2 10">Cofactor biosynthesis; NAD(+) biosynthesis; deamido-NAD(+) from nicotinate D-ribonucleotide: step 1/1.</text>
</comment>
<keyword evidence="8 10" id="KW-0520">NAD</keyword>
<evidence type="ECO:0000256" key="4">
    <source>
        <dbReference type="ARBA" id="ARBA00022679"/>
    </source>
</evidence>
<accession>A0A2V3WBT7</accession>
<dbReference type="HAMAP" id="MF_00244">
    <property type="entry name" value="NaMN_adenylyltr"/>
    <property type="match status" value="1"/>
</dbReference>
<reference evidence="12 13" key="1">
    <citation type="submission" date="2018-05" db="EMBL/GenBank/DDBJ databases">
        <title>Genomic Encyclopedia of Type Strains, Phase IV (KMG-IV): sequencing the most valuable type-strain genomes for metagenomic binning, comparative biology and taxonomic classification.</title>
        <authorList>
            <person name="Goeker M."/>
        </authorList>
    </citation>
    <scope>NUCLEOTIDE SEQUENCE [LARGE SCALE GENOMIC DNA]</scope>
    <source>
        <strain evidence="12 13">DSM 22440</strain>
    </source>
</reference>
<dbReference type="PANTHER" id="PTHR39321:SF3">
    <property type="entry name" value="PHOSPHOPANTETHEINE ADENYLYLTRANSFERASE"/>
    <property type="match status" value="1"/>
</dbReference>
<keyword evidence="6 10" id="KW-0547">Nucleotide-binding</keyword>
<feature type="domain" description="Cytidyltransferase-like" evidence="11">
    <location>
        <begin position="6"/>
        <end position="161"/>
    </location>
</feature>
<comment type="caution">
    <text evidence="12">The sequence shown here is derived from an EMBL/GenBank/DDBJ whole genome shotgun (WGS) entry which is preliminary data.</text>
</comment>
<dbReference type="EMBL" id="QJJR01000004">
    <property type="protein sequence ID" value="PXW91600.1"/>
    <property type="molecule type" value="Genomic_DNA"/>
</dbReference>
<dbReference type="SUPFAM" id="SSF52374">
    <property type="entry name" value="Nucleotidylyl transferase"/>
    <property type="match status" value="1"/>
</dbReference>
<comment type="similarity">
    <text evidence="10">Belongs to the NadD family.</text>
</comment>
<dbReference type="NCBIfam" id="TIGR00125">
    <property type="entry name" value="cyt_tran_rel"/>
    <property type="match status" value="1"/>
</dbReference>
<dbReference type="AlphaFoldDB" id="A0A2V3WBT7"/>
<dbReference type="UniPathway" id="UPA00253">
    <property type="reaction ID" value="UER00332"/>
</dbReference>
<dbReference type="GO" id="GO:0005524">
    <property type="term" value="F:ATP binding"/>
    <property type="evidence" value="ECO:0007669"/>
    <property type="project" value="UniProtKB-KW"/>
</dbReference>
<gene>
    <name evidence="10" type="primary">nadD</name>
    <name evidence="12" type="ORF">DES38_10426</name>
</gene>
<evidence type="ECO:0000256" key="9">
    <source>
        <dbReference type="ARBA" id="ARBA00048721"/>
    </source>
</evidence>
<keyword evidence="7 10" id="KW-0067">ATP-binding</keyword>
<evidence type="ECO:0000256" key="7">
    <source>
        <dbReference type="ARBA" id="ARBA00022840"/>
    </source>
</evidence>
<organism evidence="12 13">
    <name type="scientific">Streptohalobacillus salinus</name>
    <dbReference type="NCBI Taxonomy" id="621096"/>
    <lineage>
        <taxon>Bacteria</taxon>
        <taxon>Bacillati</taxon>
        <taxon>Bacillota</taxon>
        <taxon>Bacilli</taxon>
        <taxon>Bacillales</taxon>
        <taxon>Bacillaceae</taxon>
        <taxon>Streptohalobacillus</taxon>
    </lineage>
</organism>
<dbReference type="NCBIfam" id="NF000840">
    <property type="entry name" value="PRK00071.1-3"/>
    <property type="match status" value="1"/>
</dbReference>
<dbReference type="RefSeq" id="WP_110250904.1">
    <property type="nucleotide sequence ID" value="NZ_QJJR01000004.1"/>
</dbReference>